<comment type="caution">
    <text evidence="1">The sequence shown here is derived from an EMBL/GenBank/DDBJ whole genome shotgun (WGS) entry which is preliminary data.</text>
</comment>
<reference evidence="1 2" key="1">
    <citation type="submission" date="2021-03" db="EMBL/GenBank/DDBJ databases">
        <title>Whole genome shotgun sequence of Actinoplanes toevensis NBRC 105298.</title>
        <authorList>
            <person name="Komaki H."/>
            <person name="Tamura T."/>
        </authorList>
    </citation>
    <scope>NUCLEOTIDE SEQUENCE [LARGE SCALE GENOMIC DNA]</scope>
    <source>
        <strain evidence="1 2">NBRC 105298</strain>
    </source>
</reference>
<gene>
    <name evidence="1" type="ORF">Ato02nite_017950</name>
</gene>
<dbReference type="Proteomes" id="UP000677082">
    <property type="component" value="Unassembled WGS sequence"/>
</dbReference>
<accession>A0A919VZD2</accession>
<sequence length="105" mass="11368">MPLPSITAKKAKLPFRTAPGDPGTLLVRSMSVNGSKRSFGKVRPICHVDIIVYNDNPTSRPGDPRRALPAVGIQPSRPTCCLDHYGQAPEGRQPFGHYSLGSVIF</sequence>
<dbReference type="AlphaFoldDB" id="A0A919VZD2"/>
<evidence type="ECO:0000313" key="2">
    <source>
        <dbReference type="Proteomes" id="UP000677082"/>
    </source>
</evidence>
<dbReference type="EMBL" id="BOQN01000022">
    <property type="protein sequence ID" value="GIM90002.1"/>
    <property type="molecule type" value="Genomic_DNA"/>
</dbReference>
<proteinExistence type="predicted"/>
<name>A0A919VZD2_9ACTN</name>
<protein>
    <submittedName>
        <fullName evidence="1">Uncharacterized protein</fullName>
    </submittedName>
</protein>
<evidence type="ECO:0000313" key="1">
    <source>
        <dbReference type="EMBL" id="GIM90002.1"/>
    </source>
</evidence>
<organism evidence="1 2">
    <name type="scientific">Paractinoplanes toevensis</name>
    <dbReference type="NCBI Taxonomy" id="571911"/>
    <lineage>
        <taxon>Bacteria</taxon>
        <taxon>Bacillati</taxon>
        <taxon>Actinomycetota</taxon>
        <taxon>Actinomycetes</taxon>
        <taxon>Micromonosporales</taxon>
        <taxon>Micromonosporaceae</taxon>
        <taxon>Paractinoplanes</taxon>
    </lineage>
</organism>
<keyword evidence="2" id="KW-1185">Reference proteome</keyword>